<dbReference type="InterPro" id="IPR050090">
    <property type="entry name" value="Tyrosine_recombinase_XerCD"/>
</dbReference>
<dbReference type="PROSITE" id="PS51898">
    <property type="entry name" value="TYR_RECOMBINASE"/>
    <property type="match status" value="1"/>
</dbReference>
<dbReference type="InterPro" id="IPR010998">
    <property type="entry name" value="Integrase_recombinase_N"/>
</dbReference>
<feature type="domain" description="Tyr recombinase" evidence="3">
    <location>
        <begin position="97"/>
        <end position="277"/>
    </location>
</feature>
<dbReference type="EMBL" id="CP149822">
    <property type="protein sequence ID" value="WZN41571.1"/>
    <property type="molecule type" value="Genomic_DNA"/>
</dbReference>
<evidence type="ECO:0000256" key="2">
    <source>
        <dbReference type="ARBA" id="ARBA00023172"/>
    </source>
</evidence>
<dbReference type="InterPro" id="IPR011010">
    <property type="entry name" value="DNA_brk_join_enz"/>
</dbReference>
<dbReference type="Proteomes" id="UP001485459">
    <property type="component" value="Chromosome"/>
</dbReference>
<proteinExistence type="predicted"/>
<dbReference type="PANTHER" id="PTHR30349:SF90">
    <property type="entry name" value="TYROSINE RECOMBINASE XERD"/>
    <property type="match status" value="1"/>
</dbReference>
<organism evidence="4 5">
    <name type="scientific">Chitinophaga pollutisoli</name>
    <dbReference type="NCBI Taxonomy" id="3133966"/>
    <lineage>
        <taxon>Bacteria</taxon>
        <taxon>Pseudomonadati</taxon>
        <taxon>Bacteroidota</taxon>
        <taxon>Chitinophagia</taxon>
        <taxon>Chitinophagales</taxon>
        <taxon>Chitinophagaceae</taxon>
        <taxon>Chitinophaga</taxon>
    </lineage>
</organism>
<keyword evidence="1" id="KW-0238">DNA-binding</keyword>
<dbReference type="InterPro" id="IPR013762">
    <property type="entry name" value="Integrase-like_cat_sf"/>
</dbReference>
<dbReference type="Gene3D" id="1.10.443.10">
    <property type="entry name" value="Intergrase catalytic core"/>
    <property type="match status" value="1"/>
</dbReference>
<protein>
    <submittedName>
        <fullName evidence="4">Tyrosine-type recombinase/integrase</fullName>
    </submittedName>
</protein>
<dbReference type="InterPro" id="IPR002104">
    <property type="entry name" value="Integrase_catalytic"/>
</dbReference>
<evidence type="ECO:0000256" key="1">
    <source>
        <dbReference type="ARBA" id="ARBA00023125"/>
    </source>
</evidence>
<dbReference type="RefSeq" id="WP_341836420.1">
    <property type="nucleotide sequence ID" value="NZ_CP149822.1"/>
</dbReference>
<dbReference type="SUPFAM" id="SSF56349">
    <property type="entry name" value="DNA breaking-rejoining enzymes"/>
    <property type="match status" value="1"/>
</dbReference>
<sequence length="283" mass="30674">MTLTAYLQSRYAASTAEAYGREIAAYLSGYPGAAGAGYGDVVQWLGVLRSRYGNASTLNGMLCAVKAYYGWLVASGVRTDNPAKRIRLRDVRSRDIQLQDLLSPAELEALLPANGRKGRYAALDYRDRVLVGLLVYQALKPAEIAALRVTDIDLESGTVTTAGTVSTNARVLPLQASQVLLLYAYLREIRPRLLKGVACDRLLLGLRGNPMHADDIVKHVLRHYPASAQRIRQSVIAGKLKSGEGLAVVQAFAGHKYPSSTERYRQTGEGELAAAVAAYHPMG</sequence>
<dbReference type="PANTHER" id="PTHR30349">
    <property type="entry name" value="PHAGE INTEGRASE-RELATED"/>
    <property type="match status" value="1"/>
</dbReference>
<dbReference type="Pfam" id="PF00589">
    <property type="entry name" value="Phage_integrase"/>
    <property type="match status" value="1"/>
</dbReference>
<accession>A0ABZ2YP58</accession>
<evidence type="ECO:0000259" key="3">
    <source>
        <dbReference type="PROSITE" id="PS51898"/>
    </source>
</evidence>
<dbReference type="CDD" id="cd00397">
    <property type="entry name" value="DNA_BRE_C"/>
    <property type="match status" value="1"/>
</dbReference>
<evidence type="ECO:0000313" key="5">
    <source>
        <dbReference type="Proteomes" id="UP001485459"/>
    </source>
</evidence>
<evidence type="ECO:0000313" key="4">
    <source>
        <dbReference type="EMBL" id="WZN41571.1"/>
    </source>
</evidence>
<dbReference type="Gene3D" id="1.10.150.130">
    <property type="match status" value="1"/>
</dbReference>
<name>A0ABZ2YP58_9BACT</name>
<reference evidence="5" key="1">
    <citation type="submission" date="2024-03" db="EMBL/GenBank/DDBJ databases">
        <title>Chitinophaga horti sp. nov., isolated from garden soil.</title>
        <authorList>
            <person name="Lee D.S."/>
            <person name="Han D.M."/>
            <person name="Baek J.H."/>
            <person name="Choi D.G."/>
            <person name="Jeon J.H."/>
            <person name="Jeon C.O."/>
        </authorList>
    </citation>
    <scope>NUCLEOTIDE SEQUENCE [LARGE SCALE GENOMIC DNA]</scope>
    <source>
        <strain evidence="5">GPA1</strain>
    </source>
</reference>
<keyword evidence="2" id="KW-0233">DNA recombination</keyword>
<keyword evidence="5" id="KW-1185">Reference proteome</keyword>
<gene>
    <name evidence="4" type="ORF">WJU16_00780</name>
</gene>